<sequence length="239" mass="27222">MTEQELLLLGHSQADSQGEGSQSEGSEGDSESGSESGSEVEEEEDQSVIDSEEEDDEEIEGIEYEKMHVDSDNEDLGAMVKRKVVKNNTKALQKLLDLMKEKSSLQLDFFETQTIQSTSATQVPDVNDDIGLEVELYKQALQGAKEAYQTFQKSSKEFFRPNDYFAEMIKSDAHMEKIRLKLISEMENIKASEDSKKKRDLKKFGKAIQVEKKLEREKESKRVKEGVKELRKSEVFFPC</sequence>
<evidence type="ECO:0000313" key="8">
    <source>
        <dbReference type="Proteomes" id="UP000001072"/>
    </source>
</evidence>
<reference evidence="8" key="1">
    <citation type="journal article" date="2011" name="Proc. Natl. Acad. Sci. U.S.A.">
        <title>Obligate biotrophy features unraveled by the genomic analysis of rust fungi.</title>
        <authorList>
            <person name="Duplessis S."/>
            <person name="Cuomo C.A."/>
            <person name="Lin Y.-C."/>
            <person name="Aerts A."/>
            <person name="Tisserant E."/>
            <person name="Veneault-Fourrey C."/>
            <person name="Joly D.L."/>
            <person name="Hacquard S."/>
            <person name="Amselem J."/>
            <person name="Cantarel B.L."/>
            <person name="Chiu R."/>
            <person name="Coutinho P.M."/>
            <person name="Feau N."/>
            <person name="Field M."/>
            <person name="Frey P."/>
            <person name="Gelhaye E."/>
            <person name="Goldberg J."/>
            <person name="Grabherr M.G."/>
            <person name="Kodira C.D."/>
            <person name="Kohler A."/>
            <person name="Kuees U."/>
            <person name="Lindquist E.A."/>
            <person name="Lucas S.M."/>
            <person name="Mago R."/>
            <person name="Mauceli E."/>
            <person name="Morin E."/>
            <person name="Murat C."/>
            <person name="Pangilinan J.L."/>
            <person name="Park R."/>
            <person name="Pearson M."/>
            <person name="Quesneville H."/>
            <person name="Rouhier N."/>
            <person name="Sakthikumar S."/>
            <person name="Salamov A.A."/>
            <person name="Schmutz J."/>
            <person name="Selles B."/>
            <person name="Shapiro H."/>
            <person name="Tanguay P."/>
            <person name="Tuskan G.A."/>
            <person name="Henrissat B."/>
            <person name="Van de Peer Y."/>
            <person name="Rouze P."/>
            <person name="Ellis J.G."/>
            <person name="Dodds P.N."/>
            <person name="Schein J.E."/>
            <person name="Zhong S."/>
            <person name="Hamelin R.C."/>
            <person name="Grigoriev I.V."/>
            <person name="Szabo L.J."/>
            <person name="Martin F."/>
        </authorList>
    </citation>
    <scope>NUCLEOTIDE SEQUENCE [LARGE SCALE GENOMIC DNA]</scope>
    <source>
        <strain evidence="8">98AG31 / pathotype 3-4-7</strain>
    </source>
</reference>
<proteinExistence type="inferred from homology"/>
<dbReference type="eggNOG" id="KOG3080">
    <property type="taxonomic scope" value="Eukaryota"/>
</dbReference>
<dbReference type="KEGG" id="mlr:MELLADRAFT_49455"/>
<organism evidence="8">
    <name type="scientific">Melampsora larici-populina (strain 98AG31 / pathotype 3-4-7)</name>
    <name type="common">Poplar leaf rust fungus</name>
    <dbReference type="NCBI Taxonomy" id="747676"/>
    <lineage>
        <taxon>Eukaryota</taxon>
        <taxon>Fungi</taxon>
        <taxon>Dikarya</taxon>
        <taxon>Basidiomycota</taxon>
        <taxon>Pucciniomycotina</taxon>
        <taxon>Pucciniomycetes</taxon>
        <taxon>Pucciniales</taxon>
        <taxon>Melampsoraceae</taxon>
        <taxon>Melampsora</taxon>
    </lineage>
</organism>
<comment type="similarity">
    <text evidence="2">Belongs to the EBP2 family.</text>
</comment>
<name>F4RVB0_MELLP</name>
<dbReference type="InParanoid" id="F4RVB0"/>
<keyword evidence="3" id="KW-0690">Ribosome biogenesis</keyword>
<protein>
    <submittedName>
        <fullName evidence="7">Uncharacterized protein</fullName>
    </submittedName>
</protein>
<feature type="region of interest" description="Disordered" evidence="6">
    <location>
        <begin position="1"/>
        <end position="72"/>
    </location>
</feature>
<dbReference type="Pfam" id="PF05890">
    <property type="entry name" value="Ebp2"/>
    <property type="match status" value="1"/>
</dbReference>
<dbReference type="InterPro" id="IPR008610">
    <property type="entry name" value="Ebp2"/>
</dbReference>
<dbReference type="GO" id="GO:0006364">
    <property type="term" value="P:rRNA processing"/>
    <property type="evidence" value="ECO:0007669"/>
    <property type="project" value="TreeGrafter"/>
</dbReference>
<dbReference type="RefSeq" id="XP_007413037.1">
    <property type="nucleotide sequence ID" value="XM_007412975.1"/>
</dbReference>
<dbReference type="PANTHER" id="PTHR13028">
    <property type="entry name" value="RRNA PROCESSING PROTEIN EBNA1-BINDING PROTEIN-RELATED"/>
    <property type="match status" value="1"/>
</dbReference>
<feature type="compositionally biased region" description="Low complexity" evidence="6">
    <location>
        <begin position="15"/>
        <end position="25"/>
    </location>
</feature>
<evidence type="ECO:0000256" key="5">
    <source>
        <dbReference type="ARBA" id="ARBA00023242"/>
    </source>
</evidence>
<evidence type="ECO:0000313" key="7">
    <source>
        <dbReference type="EMBL" id="EGG03590.1"/>
    </source>
</evidence>
<feature type="compositionally biased region" description="Acidic residues" evidence="6">
    <location>
        <begin position="26"/>
        <end position="62"/>
    </location>
</feature>
<dbReference type="VEuPathDB" id="FungiDB:MELLADRAFT_49455"/>
<dbReference type="GeneID" id="18928610"/>
<dbReference type="GO" id="GO:0030687">
    <property type="term" value="C:preribosome, large subunit precursor"/>
    <property type="evidence" value="ECO:0007669"/>
    <property type="project" value="TreeGrafter"/>
</dbReference>
<gene>
    <name evidence="7" type="ORF">MELLADRAFT_49455</name>
</gene>
<dbReference type="OrthoDB" id="443772at2759"/>
<dbReference type="GO" id="GO:0042273">
    <property type="term" value="P:ribosomal large subunit biogenesis"/>
    <property type="evidence" value="ECO:0007669"/>
    <property type="project" value="TreeGrafter"/>
</dbReference>
<accession>F4RVB0</accession>
<dbReference type="STRING" id="747676.F4RVB0"/>
<evidence type="ECO:0000256" key="3">
    <source>
        <dbReference type="ARBA" id="ARBA00022517"/>
    </source>
</evidence>
<evidence type="ECO:0000256" key="4">
    <source>
        <dbReference type="ARBA" id="ARBA00023054"/>
    </source>
</evidence>
<dbReference type="PANTHER" id="PTHR13028:SF0">
    <property type="entry name" value="RRNA-PROCESSING PROTEIN EBP2-RELATED"/>
    <property type="match status" value="1"/>
</dbReference>
<dbReference type="AlphaFoldDB" id="F4RVB0"/>
<evidence type="ECO:0000256" key="6">
    <source>
        <dbReference type="SAM" id="MobiDB-lite"/>
    </source>
</evidence>
<evidence type="ECO:0000256" key="2">
    <source>
        <dbReference type="ARBA" id="ARBA00007336"/>
    </source>
</evidence>
<keyword evidence="8" id="KW-1185">Reference proteome</keyword>
<comment type="subcellular location">
    <subcellularLocation>
        <location evidence="1">Nucleus</location>
        <location evidence="1">Nucleolus</location>
    </subcellularLocation>
</comment>
<evidence type="ECO:0000256" key="1">
    <source>
        <dbReference type="ARBA" id="ARBA00004604"/>
    </source>
</evidence>
<dbReference type="GO" id="GO:0005730">
    <property type="term" value="C:nucleolus"/>
    <property type="evidence" value="ECO:0007669"/>
    <property type="project" value="UniProtKB-SubCell"/>
</dbReference>
<dbReference type="EMBL" id="GL883123">
    <property type="protein sequence ID" value="EGG03590.1"/>
    <property type="molecule type" value="Genomic_DNA"/>
</dbReference>
<dbReference type="GO" id="GO:0034399">
    <property type="term" value="C:nuclear periphery"/>
    <property type="evidence" value="ECO:0007669"/>
    <property type="project" value="TreeGrafter"/>
</dbReference>
<keyword evidence="5" id="KW-0539">Nucleus</keyword>
<dbReference type="HOGENOM" id="CLU_1161384_0_0_1"/>
<dbReference type="Proteomes" id="UP000001072">
    <property type="component" value="Unassembled WGS sequence"/>
</dbReference>
<keyword evidence="4" id="KW-0175">Coiled coil</keyword>